<dbReference type="Proteomes" id="UP001476798">
    <property type="component" value="Unassembled WGS sequence"/>
</dbReference>
<evidence type="ECO:0000256" key="1">
    <source>
        <dbReference type="SAM" id="MobiDB-lite"/>
    </source>
</evidence>
<name>A0ABV0N4E4_9TELE</name>
<evidence type="ECO:0000313" key="3">
    <source>
        <dbReference type="EMBL" id="MEQ2166216.1"/>
    </source>
</evidence>
<proteinExistence type="predicted"/>
<evidence type="ECO:0000313" key="4">
    <source>
        <dbReference type="Proteomes" id="UP001476798"/>
    </source>
</evidence>
<protein>
    <submittedName>
        <fullName evidence="3">Uncharacterized protein</fullName>
    </submittedName>
</protein>
<comment type="caution">
    <text evidence="3">The sequence shown here is derived from an EMBL/GenBank/DDBJ whole genome shotgun (WGS) entry which is preliminary data.</text>
</comment>
<keyword evidence="2" id="KW-1133">Transmembrane helix</keyword>
<feature type="transmembrane region" description="Helical" evidence="2">
    <location>
        <begin position="48"/>
        <end position="69"/>
    </location>
</feature>
<sequence>GFIEMSTSSEALKAAEELQSKPTYISGTRLIGILSEKFSGLTNGSESVFFLNSVVLLCCCSACFCLQVARSRGREKRRKEWRTEHSHHLRTGSEDL</sequence>
<keyword evidence="2" id="KW-0812">Transmembrane</keyword>
<feature type="non-terminal residue" evidence="3">
    <location>
        <position position="1"/>
    </location>
</feature>
<gene>
    <name evidence="3" type="ORF">GOODEAATRI_025636</name>
</gene>
<accession>A0ABV0N4E4</accession>
<reference evidence="3 4" key="1">
    <citation type="submission" date="2021-06" db="EMBL/GenBank/DDBJ databases">
        <authorList>
            <person name="Palmer J.M."/>
        </authorList>
    </citation>
    <scope>NUCLEOTIDE SEQUENCE [LARGE SCALE GENOMIC DNA]</scope>
    <source>
        <strain evidence="3 4">GA_2019</strain>
        <tissue evidence="3">Muscle</tissue>
    </source>
</reference>
<keyword evidence="2" id="KW-0472">Membrane</keyword>
<organism evidence="3 4">
    <name type="scientific">Goodea atripinnis</name>
    <dbReference type="NCBI Taxonomy" id="208336"/>
    <lineage>
        <taxon>Eukaryota</taxon>
        <taxon>Metazoa</taxon>
        <taxon>Chordata</taxon>
        <taxon>Craniata</taxon>
        <taxon>Vertebrata</taxon>
        <taxon>Euteleostomi</taxon>
        <taxon>Actinopterygii</taxon>
        <taxon>Neopterygii</taxon>
        <taxon>Teleostei</taxon>
        <taxon>Neoteleostei</taxon>
        <taxon>Acanthomorphata</taxon>
        <taxon>Ovalentaria</taxon>
        <taxon>Atherinomorphae</taxon>
        <taxon>Cyprinodontiformes</taxon>
        <taxon>Goodeidae</taxon>
        <taxon>Goodea</taxon>
    </lineage>
</organism>
<evidence type="ECO:0000256" key="2">
    <source>
        <dbReference type="SAM" id="Phobius"/>
    </source>
</evidence>
<feature type="compositionally biased region" description="Basic and acidic residues" evidence="1">
    <location>
        <begin position="81"/>
        <end position="96"/>
    </location>
</feature>
<keyword evidence="4" id="KW-1185">Reference proteome</keyword>
<dbReference type="EMBL" id="JAHRIO010023034">
    <property type="protein sequence ID" value="MEQ2166216.1"/>
    <property type="molecule type" value="Genomic_DNA"/>
</dbReference>
<feature type="region of interest" description="Disordered" evidence="1">
    <location>
        <begin position="72"/>
        <end position="96"/>
    </location>
</feature>